<dbReference type="Gene3D" id="3.40.470.10">
    <property type="entry name" value="Uracil-DNA glycosylase-like domain"/>
    <property type="match status" value="1"/>
</dbReference>
<sequence>MTEKPAASGLDALVREVRACRVCIDRPDKAPLPHEPRPVLQVSSTARLCLCGQAPGTRVHQSGRPFTDPSGDRLRDWLGIGEETFYDAGKLAIVPMGFCFPGLDDKGGDLPPRAECRKAWHDRVFAAMPQIELVIVIGQYAQAYHLGTRRQKTLTQTVANWRAHFDEEGGEGPKVLPLPHPSWRNNAWLKKNPWFEADLLPVLRHQVARLI</sequence>
<accession>A0ABT0GPW8</accession>
<dbReference type="PANTHER" id="PTHR42160">
    <property type="entry name" value="URACIL-DNA GLYCOSYLASE SUPERFAMILY PROTEIN"/>
    <property type="match status" value="1"/>
</dbReference>
<dbReference type="InterPro" id="IPR005122">
    <property type="entry name" value="Uracil-DNA_glycosylase-like"/>
</dbReference>
<dbReference type="EMBL" id="JALNMJ010000002">
    <property type="protein sequence ID" value="MCK7611142.1"/>
    <property type="molecule type" value="Genomic_DNA"/>
</dbReference>
<dbReference type="InterPro" id="IPR036895">
    <property type="entry name" value="Uracil-DNA_glycosylase-like_sf"/>
</dbReference>
<feature type="domain" description="Uracil-DNA glycosylase-like" evidence="1">
    <location>
        <begin position="39"/>
        <end position="204"/>
    </location>
</feature>
<dbReference type="Pfam" id="PF03167">
    <property type="entry name" value="UDG"/>
    <property type="match status" value="1"/>
</dbReference>
<name>A0ABT0GPW8_9HYPH</name>
<gene>
    <name evidence="2" type="ORF">M0H32_03120</name>
</gene>
<protein>
    <submittedName>
        <fullName evidence="2">Uracil-DNA glycosylase family protein</fullName>
    </submittedName>
</protein>
<comment type="caution">
    <text evidence="2">The sequence shown here is derived from an EMBL/GenBank/DDBJ whole genome shotgun (WGS) entry which is preliminary data.</text>
</comment>
<reference evidence="2" key="1">
    <citation type="submission" date="2022-04" db="EMBL/GenBank/DDBJ databases">
        <title>Roseibium sp. CAU 1639 isolated from mud.</title>
        <authorList>
            <person name="Kim W."/>
        </authorList>
    </citation>
    <scope>NUCLEOTIDE SEQUENCE</scope>
    <source>
        <strain evidence="2">CAU 1639</strain>
    </source>
</reference>
<evidence type="ECO:0000259" key="1">
    <source>
        <dbReference type="SMART" id="SM00986"/>
    </source>
</evidence>
<dbReference type="SMART" id="SM00987">
    <property type="entry name" value="UreE_C"/>
    <property type="match status" value="1"/>
</dbReference>
<dbReference type="SMART" id="SM00986">
    <property type="entry name" value="UDG"/>
    <property type="match status" value="1"/>
</dbReference>
<evidence type="ECO:0000313" key="2">
    <source>
        <dbReference type="EMBL" id="MCK7611142.1"/>
    </source>
</evidence>
<dbReference type="Proteomes" id="UP001431221">
    <property type="component" value="Unassembled WGS sequence"/>
</dbReference>
<dbReference type="InterPro" id="IPR047124">
    <property type="entry name" value="HI_0220.2"/>
</dbReference>
<keyword evidence="3" id="KW-1185">Reference proteome</keyword>
<organism evidence="2 3">
    <name type="scientific">Roseibium sediminicola</name>
    <dbReference type="NCBI Taxonomy" id="2933272"/>
    <lineage>
        <taxon>Bacteria</taxon>
        <taxon>Pseudomonadati</taxon>
        <taxon>Pseudomonadota</taxon>
        <taxon>Alphaproteobacteria</taxon>
        <taxon>Hyphomicrobiales</taxon>
        <taxon>Stappiaceae</taxon>
        <taxon>Roseibium</taxon>
    </lineage>
</organism>
<dbReference type="SUPFAM" id="SSF52141">
    <property type="entry name" value="Uracil-DNA glycosylase-like"/>
    <property type="match status" value="1"/>
</dbReference>
<dbReference type="CDD" id="cd10033">
    <property type="entry name" value="UDG_like"/>
    <property type="match status" value="1"/>
</dbReference>
<dbReference type="RefSeq" id="WP_248150587.1">
    <property type="nucleotide sequence ID" value="NZ_JALNMJ010000002.1"/>
</dbReference>
<proteinExistence type="predicted"/>
<evidence type="ECO:0000313" key="3">
    <source>
        <dbReference type="Proteomes" id="UP001431221"/>
    </source>
</evidence>
<dbReference type="PANTHER" id="PTHR42160:SF1">
    <property type="entry name" value="URACIL-DNA GLYCOSYLASE SUPERFAMILY PROTEIN"/>
    <property type="match status" value="1"/>
</dbReference>